<organism evidence="1 2">
    <name type="scientific">Penstemon smallii</name>
    <dbReference type="NCBI Taxonomy" id="265156"/>
    <lineage>
        <taxon>Eukaryota</taxon>
        <taxon>Viridiplantae</taxon>
        <taxon>Streptophyta</taxon>
        <taxon>Embryophyta</taxon>
        <taxon>Tracheophyta</taxon>
        <taxon>Spermatophyta</taxon>
        <taxon>Magnoliopsida</taxon>
        <taxon>eudicotyledons</taxon>
        <taxon>Gunneridae</taxon>
        <taxon>Pentapetalae</taxon>
        <taxon>asterids</taxon>
        <taxon>lamiids</taxon>
        <taxon>Lamiales</taxon>
        <taxon>Plantaginaceae</taxon>
        <taxon>Cheloneae</taxon>
        <taxon>Penstemon</taxon>
    </lineage>
</organism>
<evidence type="ECO:0000313" key="2">
    <source>
        <dbReference type="Proteomes" id="UP001634393"/>
    </source>
</evidence>
<keyword evidence="2" id="KW-1185">Reference proteome</keyword>
<dbReference type="Proteomes" id="UP001634393">
    <property type="component" value="Unassembled WGS sequence"/>
</dbReference>
<accession>A0ABD3SA31</accession>
<proteinExistence type="predicted"/>
<comment type="caution">
    <text evidence="1">The sequence shown here is derived from an EMBL/GenBank/DDBJ whole genome shotgun (WGS) entry which is preliminary data.</text>
</comment>
<dbReference type="EMBL" id="JBJXBP010000007">
    <property type="protein sequence ID" value="KAL3821378.1"/>
    <property type="molecule type" value="Genomic_DNA"/>
</dbReference>
<evidence type="ECO:0000313" key="1">
    <source>
        <dbReference type="EMBL" id="KAL3821378.1"/>
    </source>
</evidence>
<gene>
    <name evidence="1" type="ORF">ACJIZ3_007283</name>
</gene>
<protein>
    <submittedName>
        <fullName evidence="1">Uncharacterized protein</fullName>
    </submittedName>
</protein>
<sequence>MVGQIITKLLYFPIYPYGMDVFLNS</sequence>
<dbReference type="AlphaFoldDB" id="A0ABD3SA31"/>
<reference evidence="1 2" key="1">
    <citation type="submission" date="2024-12" db="EMBL/GenBank/DDBJ databases">
        <title>The unique morphological basis and parallel evolutionary history of personate flowers in Penstemon.</title>
        <authorList>
            <person name="Depatie T.H."/>
            <person name="Wessinger C.A."/>
        </authorList>
    </citation>
    <scope>NUCLEOTIDE SEQUENCE [LARGE SCALE GENOMIC DNA]</scope>
    <source>
        <strain evidence="1">WTNN_2</strain>
        <tissue evidence="1">Leaf</tissue>
    </source>
</reference>
<name>A0ABD3SA31_9LAMI</name>